<dbReference type="Gene3D" id="3.30.40.10">
    <property type="entry name" value="Zinc/RING finger domain, C3HC4 (zinc finger)"/>
    <property type="match status" value="2"/>
</dbReference>
<dbReference type="CDD" id="cd05509">
    <property type="entry name" value="Bromo_gcn5_like"/>
    <property type="match status" value="1"/>
</dbReference>
<dbReference type="PROSITE" id="PS01359">
    <property type="entry name" value="ZF_PHD_1"/>
    <property type="match status" value="2"/>
</dbReference>
<evidence type="ECO:0000313" key="21">
    <source>
        <dbReference type="Proteomes" id="UP000261640"/>
    </source>
</evidence>
<feature type="region of interest" description="Disordered" evidence="16">
    <location>
        <begin position="2055"/>
        <end position="2080"/>
    </location>
</feature>
<feature type="region of interest" description="Disordered" evidence="16">
    <location>
        <begin position="2374"/>
        <end position="2442"/>
    </location>
</feature>
<reference evidence="20" key="1">
    <citation type="submission" date="2025-08" db="UniProtKB">
        <authorList>
            <consortium name="Ensembl"/>
        </authorList>
    </citation>
    <scope>IDENTIFICATION</scope>
</reference>
<feature type="domain" description="Bromo" evidence="17">
    <location>
        <begin position="2528"/>
        <end position="2598"/>
    </location>
</feature>
<keyword evidence="7" id="KW-0156">Chromatin regulator</keyword>
<evidence type="ECO:0000259" key="19">
    <source>
        <dbReference type="PROSITE" id="PS50827"/>
    </source>
</evidence>
<evidence type="ECO:0000256" key="2">
    <source>
        <dbReference type="ARBA" id="ARBA00022553"/>
    </source>
</evidence>
<feature type="coiled-coil region" evidence="15">
    <location>
        <begin position="2207"/>
        <end position="2242"/>
    </location>
</feature>
<dbReference type="Pfam" id="PF02791">
    <property type="entry name" value="DDT"/>
    <property type="match status" value="1"/>
</dbReference>
<dbReference type="Gene3D" id="1.20.920.10">
    <property type="entry name" value="Bromodomain-like"/>
    <property type="match status" value="1"/>
</dbReference>
<dbReference type="InterPro" id="IPR019786">
    <property type="entry name" value="Zinc_finger_PHD-type_CS"/>
</dbReference>
<dbReference type="SMART" id="SM00571">
    <property type="entry name" value="DDT"/>
    <property type="match status" value="1"/>
</dbReference>
<dbReference type="GO" id="GO:0006338">
    <property type="term" value="P:chromatin remodeling"/>
    <property type="evidence" value="ECO:0007669"/>
    <property type="project" value="UniProtKB-ARBA"/>
</dbReference>
<dbReference type="PROSITE" id="PS50014">
    <property type="entry name" value="BROMODOMAIN_2"/>
    <property type="match status" value="1"/>
</dbReference>
<feature type="compositionally biased region" description="Low complexity" evidence="16">
    <location>
        <begin position="1354"/>
        <end position="1369"/>
    </location>
</feature>
<feature type="domain" description="DDT" evidence="19">
    <location>
        <begin position="226"/>
        <end position="286"/>
    </location>
</feature>
<dbReference type="InterPro" id="IPR013083">
    <property type="entry name" value="Znf_RING/FYVE/PHD"/>
</dbReference>
<accession>A0A7N9AX85</accession>
<feature type="compositionally biased region" description="Low complexity" evidence="16">
    <location>
        <begin position="2402"/>
        <end position="2414"/>
    </location>
</feature>
<evidence type="ECO:0000256" key="7">
    <source>
        <dbReference type="ARBA" id="ARBA00022853"/>
    </source>
</evidence>
<dbReference type="InterPro" id="IPR011011">
    <property type="entry name" value="Znf_FYVE_PHD"/>
</dbReference>
<dbReference type="Ensembl" id="ENSMAMT00000056802.1">
    <property type="protein sequence ID" value="ENSMAMP00000051379.1"/>
    <property type="gene ID" value="ENSMAMG00000016371.2"/>
</dbReference>
<dbReference type="InterPro" id="IPR028941">
    <property type="entry name" value="WHIM2_dom"/>
</dbReference>
<feature type="compositionally biased region" description="Acidic residues" evidence="16">
    <location>
        <begin position="149"/>
        <end position="172"/>
    </location>
</feature>
<dbReference type="PANTHER" id="PTHR45975">
    <property type="entry name" value="NUCLEOSOME-REMODELING FACTOR SUBUNIT BPTF"/>
    <property type="match status" value="1"/>
</dbReference>
<feature type="region of interest" description="Disordered" evidence="16">
    <location>
        <begin position="1259"/>
        <end position="1279"/>
    </location>
</feature>
<dbReference type="InterPro" id="IPR036427">
    <property type="entry name" value="Bromodomain-like_sf"/>
</dbReference>
<feature type="region of interest" description="Disordered" evidence="16">
    <location>
        <begin position="578"/>
        <end position="605"/>
    </location>
</feature>
<evidence type="ECO:0000256" key="8">
    <source>
        <dbReference type="ARBA" id="ARBA00023015"/>
    </source>
</evidence>
<dbReference type="PROSITE" id="PS50827">
    <property type="entry name" value="DDT"/>
    <property type="match status" value="1"/>
</dbReference>
<evidence type="ECO:0000256" key="13">
    <source>
        <dbReference type="PROSITE-ProRule" id="PRU00035"/>
    </source>
</evidence>
<dbReference type="Pfam" id="PF15613">
    <property type="entry name" value="WSD"/>
    <property type="match status" value="1"/>
</dbReference>
<dbReference type="SUPFAM" id="SSF47370">
    <property type="entry name" value="Bromodomain"/>
    <property type="match status" value="1"/>
</dbReference>
<feature type="compositionally biased region" description="Acidic residues" evidence="16">
    <location>
        <begin position="124"/>
        <end position="142"/>
    </location>
</feature>
<evidence type="ECO:0000256" key="9">
    <source>
        <dbReference type="ARBA" id="ARBA00023054"/>
    </source>
</evidence>
<feature type="compositionally biased region" description="Basic and acidic residues" evidence="16">
    <location>
        <begin position="1856"/>
        <end position="1868"/>
    </location>
</feature>
<keyword evidence="5 14" id="KW-0863">Zinc-finger</keyword>
<dbReference type="PROSITE" id="PS50016">
    <property type="entry name" value="ZF_PHD_2"/>
    <property type="match status" value="2"/>
</dbReference>
<dbReference type="GO" id="GO:0045892">
    <property type="term" value="P:negative regulation of DNA-templated transcription"/>
    <property type="evidence" value="ECO:0007669"/>
    <property type="project" value="UniProtKB-ARBA"/>
</dbReference>
<dbReference type="GO" id="GO:0016589">
    <property type="term" value="C:NURF complex"/>
    <property type="evidence" value="ECO:0007669"/>
    <property type="project" value="InterPro"/>
</dbReference>
<name>A0A7N9AX85_9TELE</name>
<feature type="region of interest" description="Disordered" evidence="16">
    <location>
        <begin position="991"/>
        <end position="1044"/>
    </location>
</feature>
<dbReference type="FunFam" id="3.30.40.10:FF:000048">
    <property type="entry name" value="nucleosome-remodeling factor subunit BPTF isoform X1"/>
    <property type="match status" value="1"/>
</dbReference>
<dbReference type="PROSITE" id="PS00633">
    <property type="entry name" value="BROMODOMAIN_1"/>
    <property type="match status" value="1"/>
</dbReference>
<evidence type="ECO:0000259" key="18">
    <source>
        <dbReference type="PROSITE" id="PS50016"/>
    </source>
</evidence>
<evidence type="ECO:0000256" key="6">
    <source>
        <dbReference type="ARBA" id="ARBA00022833"/>
    </source>
</evidence>
<dbReference type="InterPro" id="IPR038028">
    <property type="entry name" value="BPTF"/>
</dbReference>
<keyword evidence="11" id="KW-0804">Transcription</keyword>
<evidence type="ECO:0000256" key="5">
    <source>
        <dbReference type="ARBA" id="ARBA00022771"/>
    </source>
</evidence>
<reference evidence="20" key="2">
    <citation type="submission" date="2025-09" db="UniProtKB">
        <authorList>
            <consortium name="Ensembl"/>
        </authorList>
    </citation>
    <scope>IDENTIFICATION</scope>
</reference>
<evidence type="ECO:0000256" key="4">
    <source>
        <dbReference type="ARBA" id="ARBA00022737"/>
    </source>
</evidence>
<dbReference type="Pfam" id="PF00439">
    <property type="entry name" value="Bromodomain"/>
    <property type="match status" value="1"/>
</dbReference>
<dbReference type="PANTHER" id="PTHR45975:SF2">
    <property type="entry name" value="NUCLEOSOME-REMODELING FACTOR SUBUNIT BPTF"/>
    <property type="match status" value="1"/>
</dbReference>
<dbReference type="CDD" id="cd15559">
    <property type="entry name" value="PHD1_BPTF"/>
    <property type="match status" value="1"/>
</dbReference>
<dbReference type="CDD" id="cd15560">
    <property type="entry name" value="PHD2_3_BPTF"/>
    <property type="match status" value="1"/>
</dbReference>
<dbReference type="Proteomes" id="UP000261640">
    <property type="component" value="Unplaced"/>
</dbReference>
<keyword evidence="8" id="KW-0805">Transcription regulation</keyword>
<organism evidence="20 21">
    <name type="scientific">Mastacembelus armatus</name>
    <name type="common">zig-zag eel</name>
    <dbReference type="NCBI Taxonomy" id="205130"/>
    <lineage>
        <taxon>Eukaryota</taxon>
        <taxon>Metazoa</taxon>
        <taxon>Chordata</taxon>
        <taxon>Craniata</taxon>
        <taxon>Vertebrata</taxon>
        <taxon>Euteleostomi</taxon>
        <taxon>Actinopterygii</taxon>
        <taxon>Neopterygii</taxon>
        <taxon>Teleostei</taxon>
        <taxon>Neoteleostei</taxon>
        <taxon>Acanthomorphata</taxon>
        <taxon>Anabantaria</taxon>
        <taxon>Synbranchiformes</taxon>
        <taxon>Mastacembelidae</taxon>
        <taxon>Mastacembelus</taxon>
    </lineage>
</organism>
<dbReference type="SMART" id="SM00297">
    <property type="entry name" value="BROMO"/>
    <property type="match status" value="1"/>
</dbReference>
<dbReference type="GeneTree" id="ENSGT00940000154830"/>
<feature type="coiled-coil region" evidence="15">
    <location>
        <begin position="2297"/>
        <end position="2324"/>
    </location>
</feature>
<dbReference type="GO" id="GO:0008270">
    <property type="term" value="F:zinc ion binding"/>
    <property type="evidence" value="ECO:0007669"/>
    <property type="project" value="UniProtKB-KW"/>
</dbReference>
<gene>
    <name evidence="20" type="primary">BPTF</name>
</gene>
<feature type="compositionally biased region" description="Low complexity" evidence="16">
    <location>
        <begin position="2374"/>
        <end position="2384"/>
    </location>
</feature>
<evidence type="ECO:0000256" key="1">
    <source>
        <dbReference type="ARBA" id="ARBA00004123"/>
    </source>
</evidence>
<evidence type="ECO:0000313" key="20">
    <source>
        <dbReference type="Ensembl" id="ENSMAMP00000051379.1"/>
    </source>
</evidence>
<dbReference type="GO" id="GO:0045944">
    <property type="term" value="P:positive regulation of transcription by RNA polymerase II"/>
    <property type="evidence" value="ECO:0007669"/>
    <property type="project" value="UniProtKB-ARBA"/>
</dbReference>
<dbReference type="InterPro" id="IPR001487">
    <property type="entry name" value="Bromodomain"/>
</dbReference>
<keyword evidence="21" id="KW-1185">Reference proteome</keyword>
<dbReference type="GO" id="GO:0000978">
    <property type="term" value="F:RNA polymerase II cis-regulatory region sequence-specific DNA binding"/>
    <property type="evidence" value="ECO:0007669"/>
    <property type="project" value="TreeGrafter"/>
</dbReference>
<evidence type="ECO:0000256" key="15">
    <source>
        <dbReference type="SAM" id="Coils"/>
    </source>
</evidence>
<feature type="region of interest" description="Disordered" evidence="16">
    <location>
        <begin position="1"/>
        <end position="203"/>
    </location>
</feature>
<feature type="region of interest" description="Disordered" evidence="16">
    <location>
        <begin position="1577"/>
        <end position="1610"/>
    </location>
</feature>
<feature type="compositionally biased region" description="Low complexity" evidence="16">
    <location>
        <begin position="81"/>
        <end position="93"/>
    </location>
</feature>
<feature type="compositionally biased region" description="Polar residues" evidence="16">
    <location>
        <begin position="1370"/>
        <end position="1382"/>
    </location>
</feature>
<feature type="compositionally biased region" description="Polar residues" evidence="16">
    <location>
        <begin position="1592"/>
        <end position="1610"/>
    </location>
</feature>
<feature type="compositionally biased region" description="Polar residues" evidence="16">
    <location>
        <begin position="1259"/>
        <end position="1268"/>
    </location>
</feature>
<feature type="domain" description="PHD-type" evidence="18">
    <location>
        <begin position="2451"/>
        <end position="2502"/>
    </location>
</feature>
<feature type="region of interest" description="Disordered" evidence="16">
    <location>
        <begin position="1082"/>
        <end position="1206"/>
    </location>
</feature>
<dbReference type="SUPFAM" id="SSF57903">
    <property type="entry name" value="FYVE/PHD zinc finger"/>
    <property type="match status" value="2"/>
</dbReference>
<comment type="subcellular location">
    <subcellularLocation>
        <location evidence="1">Nucleus</location>
    </subcellularLocation>
</comment>
<keyword evidence="9 15" id="KW-0175">Coiled coil</keyword>
<dbReference type="InterPro" id="IPR001965">
    <property type="entry name" value="Znf_PHD"/>
</dbReference>
<feature type="compositionally biased region" description="Polar residues" evidence="16">
    <location>
        <begin position="175"/>
        <end position="188"/>
    </location>
</feature>
<feature type="compositionally biased region" description="Basic residues" evidence="16">
    <location>
        <begin position="27"/>
        <end position="46"/>
    </location>
</feature>
<feature type="compositionally biased region" description="Polar residues" evidence="16">
    <location>
        <begin position="1319"/>
        <end position="1329"/>
    </location>
</feature>
<dbReference type="InterPro" id="IPR018501">
    <property type="entry name" value="DDT_dom"/>
</dbReference>
<evidence type="ECO:0000256" key="3">
    <source>
        <dbReference type="ARBA" id="ARBA00022723"/>
    </source>
</evidence>
<evidence type="ECO:0000256" key="10">
    <source>
        <dbReference type="ARBA" id="ARBA00023117"/>
    </source>
</evidence>
<keyword evidence="10 13" id="KW-0103">Bromodomain</keyword>
<keyword evidence="4" id="KW-0677">Repeat</keyword>
<evidence type="ECO:0000256" key="14">
    <source>
        <dbReference type="PROSITE-ProRule" id="PRU00146"/>
    </source>
</evidence>
<dbReference type="Pfam" id="PF00628">
    <property type="entry name" value="PHD"/>
    <property type="match status" value="2"/>
</dbReference>
<sequence>MRGRRGRPPKQAAVMREGSPGPVRGSRGGRSRGMRGRGRGRGRARGRGGSGGVCGAGSAEVDTEISGRENFHSSRGRRKVGASIATAAAASRGRGSRGRGRGSRGIRGSRGGVRRPQTKVVYDDNSDEEDDNLSYRSDEDELLNNPSSDLEEEEALGNDSDYLEELPDDEDGSYCTESSFRSHSTLGSTPGRRRSRAIRPRSPILEAKDIPSLELPKSSEDLLVPTSHLLNVSAVYEVLRNFGSVLRLSPFRFEDFCAALASQEQCTLLAETHISLLKAILREEDTSNTTFGPADVKDSVNSTLYFVDGMTWPEVVRAYCESDPEYRHILPYQEGEDYPYEPLESKIKVLQFLVDQFLATNIAREELMSEGVVTYDDHCRVCHRLGDLLCCETCSAVYHLECVKPPLQEVPEDEWQCEVCVAHKVPGVADCIQEVQKSRPFIRHLPIGYDRHHRKYWFLNRRVVVEEDGEQENKAIWYYSTKVQLAELIDCLDKEYWEADLYTALEEIRDEVHTHMDITEDLTNKARGSNKCFLTASNEEILERLRAKKEEELEEVKRRAAEEAQKARLEKKEVKEEVEEVKGEGQQESKVEDMTKEEEEATDEKKGAIKTGGIYVRVSQSADKIWTKYVAQSSIKASTCFYAAFFSSLFFLFLRDSKDLASDEKTGPSCKKSSTTRMVTRLRNPDSKLSQLKNQQVAAAVHEANKGFKEGKEVLVVNAQGDITRVSTRSSKDVVMKGTLSQYFKLGQEGKYRVYHNQYSTNALALNKHQHREDHDKRRHLSHKFCMTPAGEFKWNGSIYGSKLLTVSTLRHTIIQLENNVPAPFMHPNWASHRTNWIKAVQMCSKAREFALALAILECAIKPVAMLPVWKDSLGHTRLNRMTSMEREEKEKVKKREKKLEDEETLQQATWVKYTFPIKHQVGYGGWSWISKTYIQRFVPRLPGNTNANYRKELEGLGPKCGFSFIRNLVFCNLKPPLIMTVNLSLLYETKDQDSSSPSEPTADRLISVEDLKSTEGIGEENKEEEDKTSMKVNPAEGPQRPFNYDVVDVSKGFLTRIAYKKKVKCSKLDSLLERRVKQHAIEERQRHQVSASKPQTPTPVSSTSAPILSTPVRPRSPLKPHTLAQTQLAQGEPMKAEEKSSTTQTSGPGEVEGESQAELFRATDEIVAPRLPSPVLDSTSKDGCSTGTCGDLISPQNQTASPHQELETGLVERTMGPKETNSDSSGQEGVRLPDVEETTVQGTHSSLEHKTASIASNATKAANTENVGSEIPTLDSVRTPRSVLDQKISQNTSTFKPIPQNLETFSSVHSHSEENGMQPEQNQENMQGKTEGDNTPKPVSPLPQVNGNDGLGSESVLNNSVMSSNNGVLTSSIQPRVNSTGKSEEQGLIMSLKDASLQKPLVNGDLAPVNDSTDVGVKEPTQASKVEVESKITIIDQDYKPPLKITRLENNIDALGANTRSTLQHNSRSPFQSLATKTSPVVKIIRMAPSPIPSAEESSLSDDFAEENSNSGTRESLKTIITQVTTTSNTTTTVVSTQMRIANAPSNAFGEMMSTTESSAVSTLTTMTKTTVTKICSSEHDSQSEDSQSEIVTQEQKTSHSASITKLTTDSSGKTAVTSVVVSQDDSSSTKGRVRLLKFSRTKKTRSDTALPSYRKFVTKSNRKSIFVLPHDDMKVLARKGGFCEVPVFSYNAKPAPDIWPYPSPRPTFGITWRYRLQTVKSMAGVSLMLRLLWACLRWDDMAVKPSAAVGTTRTETSDTEITTTEIIKRRDVGPYGIRSEYCIRKIICPLGVPETPKETHTPQRKGLRSSALRPKKPEPAKQTGPVVIETWVAEEELDLWEIRAFSERVEKEKAQAAEQAKKRLEQKPGSVTATPAGTPTTPAATPKVIVGSLSGQGTPSTKVVLSTKMGTPVTFQQNKNFQQSFATWVKQGQSTQGVVQQKVLGIIPSSTAGGAQTYTTFQPHTTTLNIRPSTPVGSISTFSVLAAGGQIRPGMTVIRTPIQQTGPMGKTILRTPLVVQQGQGGQQVVTQIIRGQAVSTAVSAASPVATVTGQGTGSPITAGQAAGPTPPGTPRAQGQGQVKLTLAQLTQLTQAGVGGTQQALTVMVQGQGQATGQLQVIPHGVTVIPGTGQQLMQAALPNGQVQRFLFTPLASAATPTSSTGNREQGTSRDHSIVIHSLELYSWHKSIVTLSEQIGNVVTIQAASVQEQLQRIQQLREQQQQKKRQAAEAKREQALNSASQSDIIQKQVVMKQNAVIEHLKQKKTMTPAEREENQRMIVCNQVMKYILDRIDKDERQAAKRRKKEEVVEAKKRMANASKLSSLLYRHKESLKMEILKKRALLDKELQLEAQEELKRDLLRMRREKERAQAAAHQAAHVAATSTQNQQQHTLAHTHGNTTSQHHLTTTITSTHKRKREEERETAASAKSKKKKMISTTSTKETKKDTKLYCICKTPYDETKFYIGCDRCQNWYHGRCVGILQSEANHIDEYVCPQCQSTEDAMTVFTPLTDKDYEGLRRILRSLQAHKMAWPFLEPVDTNDAPDYYRVIKEPMDLSTMEERLQKRGYVKLTEFVADMTKIFDNCRYYNPSDSPFYQCAEVLENFFVQKLKGFKASSRESESTRPAH</sequence>
<feature type="region of interest" description="Disordered" evidence="16">
    <location>
        <begin position="1856"/>
        <end position="1886"/>
    </location>
</feature>
<feature type="region of interest" description="Disordered" evidence="16">
    <location>
        <begin position="1795"/>
        <end position="1825"/>
    </location>
</feature>
<keyword evidence="3" id="KW-0479">Metal-binding</keyword>
<dbReference type="FunFam" id="1.20.920.10:FF:000018">
    <property type="entry name" value="nucleosome-remodeling factor subunit BPTF isoform X1"/>
    <property type="match status" value="1"/>
</dbReference>
<keyword evidence="12" id="KW-0539">Nucleus</keyword>
<proteinExistence type="predicted"/>
<dbReference type="PRINTS" id="PR00503">
    <property type="entry name" value="BROMODOMAIN"/>
</dbReference>
<feature type="compositionally biased region" description="Low complexity" evidence="16">
    <location>
        <begin position="1874"/>
        <end position="1886"/>
    </location>
</feature>
<dbReference type="FunFam" id="3.30.40.10:FF:000036">
    <property type="entry name" value="nucleosome-remodeling factor subunit BPTF isoform X1"/>
    <property type="match status" value="1"/>
</dbReference>
<feature type="compositionally biased region" description="Basic residues" evidence="16">
    <location>
        <begin position="94"/>
        <end position="104"/>
    </location>
</feature>
<feature type="region of interest" description="Disordered" evidence="16">
    <location>
        <begin position="1493"/>
        <end position="1514"/>
    </location>
</feature>
<dbReference type="SMART" id="SM00249">
    <property type="entry name" value="PHD"/>
    <property type="match status" value="2"/>
</dbReference>
<keyword evidence="2" id="KW-0597">Phosphoprotein</keyword>
<feature type="region of interest" description="Disordered" evidence="16">
    <location>
        <begin position="1309"/>
        <end position="1386"/>
    </location>
</feature>
<keyword evidence="6" id="KW-0862">Zinc</keyword>
<dbReference type="InterPro" id="IPR019787">
    <property type="entry name" value="Znf_PHD-finger"/>
</dbReference>
<feature type="compositionally biased region" description="Polar residues" evidence="16">
    <location>
        <begin position="1089"/>
        <end position="1108"/>
    </location>
</feature>
<dbReference type="InterPro" id="IPR018359">
    <property type="entry name" value="Bromodomain_CS"/>
</dbReference>
<feature type="domain" description="PHD-type" evidence="18">
    <location>
        <begin position="376"/>
        <end position="423"/>
    </location>
</feature>
<evidence type="ECO:0000256" key="11">
    <source>
        <dbReference type="ARBA" id="ARBA00023163"/>
    </source>
</evidence>
<evidence type="ECO:0000256" key="12">
    <source>
        <dbReference type="ARBA" id="ARBA00023242"/>
    </source>
</evidence>
<feature type="compositionally biased region" description="Polar residues" evidence="16">
    <location>
        <begin position="1177"/>
        <end position="1203"/>
    </location>
</feature>
<feature type="compositionally biased region" description="Basic and acidic residues" evidence="16">
    <location>
        <begin position="578"/>
        <end position="594"/>
    </location>
</feature>
<evidence type="ECO:0000256" key="16">
    <source>
        <dbReference type="SAM" id="MobiDB-lite"/>
    </source>
</evidence>
<feature type="region of interest" description="Disordered" evidence="16">
    <location>
        <begin position="1212"/>
        <end position="1231"/>
    </location>
</feature>
<evidence type="ECO:0000259" key="17">
    <source>
        <dbReference type="PROSITE" id="PS50014"/>
    </source>
</evidence>
<protein>
    <submittedName>
        <fullName evidence="20">Bromodomain PHD finger transcription factor</fullName>
    </submittedName>
</protein>
<feature type="compositionally biased region" description="Polar residues" evidence="16">
    <location>
        <begin position="2385"/>
        <end position="2401"/>
    </location>
</feature>